<proteinExistence type="predicted"/>
<dbReference type="PRINTS" id="PR00411">
    <property type="entry name" value="PNDRDTASEI"/>
</dbReference>
<reference evidence="1 2" key="1">
    <citation type="submission" date="2016-02" db="EMBL/GenBank/DDBJ databases">
        <title>Complete genome of Sinomonas atrocyanea KCTC 3377.</title>
        <authorList>
            <person name="Kim K.M."/>
        </authorList>
    </citation>
    <scope>NUCLEOTIDE SEQUENCE [LARGE SCALE GENOMIC DNA]</scope>
    <source>
        <strain evidence="1 2">KCTC 3377</strain>
    </source>
</reference>
<accession>A0A127A0K5</accession>
<dbReference type="AlphaFoldDB" id="A0A127A0K5"/>
<dbReference type="SUPFAM" id="SSF51905">
    <property type="entry name" value="FAD/NAD(P)-binding domain"/>
    <property type="match status" value="1"/>
</dbReference>
<dbReference type="EMBL" id="CP014518">
    <property type="protein sequence ID" value="AMM32978.1"/>
    <property type="molecule type" value="Genomic_DNA"/>
</dbReference>
<dbReference type="RefSeq" id="WP_066498141.1">
    <property type="nucleotide sequence ID" value="NZ_BJMO01000020.1"/>
</dbReference>
<dbReference type="InterPro" id="IPR036188">
    <property type="entry name" value="FAD/NAD-bd_sf"/>
</dbReference>
<dbReference type="STRING" id="37927.SA2016_2309"/>
<dbReference type="Gene3D" id="3.50.50.60">
    <property type="entry name" value="FAD/NAD(P)-binding domain"/>
    <property type="match status" value="1"/>
</dbReference>
<dbReference type="Proteomes" id="UP000070134">
    <property type="component" value="Chromosome"/>
</dbReference>
<dbReference type="KEGG" id="satk:SA2016_2309"/>
<dbReference type="PANTHER" id="PTHR10668">
    <property type="entry name" value="PHYTOENE DEHYDROGENASE"/>
    <property type="match status" value="1"/>
</dbReference>
<dbReference type="OrthoDB" id="833207at2"/>
<protein>
    <submittedName>
        <fullName evidence="1">FAD-dependent oxidoreductase</fullName>
    </submittedName>
</protein>
<organism evidence="1 2">
    <name type="scientific">Sinomonas atrocyanea</name>
    <dbReference type="NCBI Taxonomy" id="37927"/>
    <lineage>
        <taxon>Bacteria</taxon>
        <taxon>Bacillati</taxon>
        <taxon>Actinomycetota</taxon>
        <taxon>Actinomycetes</taxon>
        <taxon>Micrococcales</taxon>
        <taxon>Micrococcaceae</taxon>
        <taxon>Sinomonas</taxon>
    </lineage>
</organism>
<dbReference type="PATRIC" id="fig|37927.3.peg.2377"/>
<dbReference type="Pfam" id="PF13450">
    <property type="entry name" value="NAD_binding_8"/>
    <property type="match status" value="1"/>
</dbReference>
<evidence type="ECO:0000313" key="2">
    <source>
        <dbReference type="Proteomes" id="UP000070134"/>
    </source>
</evidence>
<dbReference type="PANTHER" id="PTHR10668:SF105">
    <property type="entry name" value="DEHYDROGENASE-RELATED"/>
    <property type="match status" value="1"/>
</dbReference>
<keyword evidence="2" id="KW-1185">Reference proteome</keyword>
<sequence>MSTAIVVGSGPNGLSAAVHLAAHGVRVRVLEAQAEIGGGCRSSEPTLPGVVADDCSAFHPLAAASPFLTGLGLEEHGLRWLWPEVQLSHPLDGGREAVLWQDLARTTAGLGADGPAWDALVGRAARDFGTIAGEFLGPLLHVPRHPLALARFGADAVLPATVTARRWRGQEARALFAGIAAHAFAPLHTPLTTSVGLVLAASAHAVGWPVAAGGSGTIAAALAARLADLGGTIETAAPVTSARELDGADLVLLDLAPGAAARLLARRLPASTAAAYARYRHGPAAFKVDFAIEGDIPWQAEQSRRAGTVHLGGTLEEIAAAEADVARGRMPARPFVLVGQQYLADPSRSREGINPIWAYAHVPHGYPGDATEALTAQIERFAPGFRARIRATAVRGPAALEAHNANYVGGDIGTGATSGLQLLARPRLAVNPYATGVPGVYLCSAATPPGPGSHGMSGYRAAQAALGWLARR</sequence>
<evidence type="ECO:0000313" key="1">
    <source>
        <dbReference type="EMBL" id="AMM32978.1"/>
    </source>
</evidence>
<name>A0A127A0K5_9MICC</name>
<gene>
    <name evidence="1" type="ORF">SA2016_2309</name>
</gene>